<proteinExistence type="predicted"/>
<dbReference type="InterPro" id="IPR006127">
    <property type="entry name" value="ZnuA-like"/>
</dbReference>
<evidence type="ECO:0000313" key="2">
    <source>
        <dbReference type="EMBL" id="WIM04567.1"/>
    </source>
</evidence>
<dbReference type="PANTHER" id="PTHR42953:SF2">
    <property type="entry name" value="ADHESION PROTEIN"/>
    <property type="match status" value="1"/>
</dbReference>
<dbReference type="InterPro" id="IPR050492">
    <property type="entry name" value="Bact_metal-bind_prot9"/>
</dbReference>
<dbReference type="SUPFAM" id="SSF53807">
    <property type="entry name" value="Helical backbone' metal receptor"/>
    <property type="match status" value="1"/>
</dbReference>
<organism evidence="2">
    <name type="scientific">Candidatus Nitricoxidivorans perseverans</name>
    <dbReference type="NCBI Taxonomy" id="2975601"/>
    <lineage>
        <taxon>Bacteria</taxon>
        <taxon>Pseudomonadati</taxon>
        <taxon>Pseudomonadota</taxon>
        <taxon>Betaproteobacteria</taxon>
        <taxon>Nitrosomonadales</taxon>
        <taxon>Sterolibacteriaceae</taxon>
        <taxon>Candidatus Nitricoxidivorans</taxon>
    </lineage>
</organism>
<dbReference type="Gene3D" id="3.40.50.1980">
    <property type="entry name" value="Nitrogenase molybdenum iron protein domain"/>
    <property type="match status" value="2"/>
</dbReference>
<feature type="chain" id="PRO_5041267882" evidence="1">
    <location>
        <begin position="19"/>
        <end position="296"/>
    </location>
</feature>
<dbReference type="GO" id="GO:0030001">
    <property type="term" value="P:metal ion transport"/>
    <property type="evidence" value="ECO:0007669"/>
    <property type="project" value="InterPro"/>
</dbReference>
<sequence length="296" mass="31938">MRTFAFMAVLLLSLPAHALEVFATVPEWAALASAIGGGKVNVFSATHALQDPHHVDARPSLIARARRADLVAATGAELEVGWLPVVLRESGNPRIQPGQPGHFEAAAHVRMLDVPTRLDRAEGDVHAAGNPHIQTDPRNFLKVGEALARRFAELDPANAAAYRSGFDDFARGWREALGRWEKQAAPLKGLPVVVQHKSWPYLLDWLGMKEVAALEPKPGVEPSAAHLSRLVESTKGARMVLRAACDNPRPAEWFSAKAGGGVPVAVLPFTVGGSEGAKDLFSLFDDTIRRLLEASR</sequence>
<feature type="signal peptide" evidence="1">
    <location>
        <begin position="1"/>
        <end position="18"/>
    </location>
</feature>
<gene>
    <name evidence="2" type="ORF">OHM77_07560</name>
</gene>
<dbReference type="PANTHER" id="PTHR42953">
    <property type="entry name" value="HIGH-AFFINITY ZINC UPTAKE SYSTEM PROTEIN ZNUA-RELATED"/>
    <property type="match status" value="1"/>
</dbReference>
<evidence type="ECO:0000256" key="1">
    <source>
        <dbReference type="SAM" id="SignalP"/>
    </source>
</evidence>
<dbReference type="KEGG" id="npv:OHM77_07560"/>
<dbReference type="AlphaFoldDB" id="A0AA49FIC4"/>
<name>A0AA49FIC4_9PROT</name>
<keyword evidence="1" id="KW-0732">Signal</keyword>
<accession>A0AA49FIC4</accession>
<protein>
    <submittedName>
        <fullName evidence="2">Zinc ABC transporter substrate-binding protein</fullName>
    </submittedName>
</protein>
<reference evidence="2" key="1">
    <citation type="journal article" date="2023" name="Nat. Microbiol.">
        <title>Enrichment and characterization of a nitric oxide-reducing microbial community in a continuous bioreactor.</title>
        <authorList>
            <person name="Garrido-Amador P."/>
            <person name="Stortenbeker N."/>
            <person name="Wessels H.J.C.T."/>
            <person name="Speth D.R."/>
            <person name="Garcia-Heredia I."/>
            <person name="Kartal B."/>
        </authorList>
    </citation>
    <scope>NUCLEOTIDE SEQUENCE</scope>
    <source>
        <strain evidence="2">MAG1</strain>
    </source>
</reference>
<dbReference type="GO" id="GO:0046872">
    <property type="term" value="F:metal ion binding"/>
    <property type="evidence" value="ECO:0007669"/>
    <property type="project" value="InterPro"/>
</dbReference>
<dbReference type="Pfam" id="PF01297">
    <property type="entry name" value="ZnuA"/>
    <property type="match status" value="1"/>
</dbReference>
<dbReference type="Proteomes" id="UP001234916">
    <property type="component" value="Chromosome"/>
</dbReference>
<dbReference type="EMBL" id="CP107246">
    <property type="protein sequence ID" value="WIM04567.1"/>
    <property type="molecule type" value="Genomic_DNA"/>
</dbReference>